<sequence length="296" mass="32422">MLAWEGVCEFAAVAEHGSFTRAAQALGLSVSQVSRQLTRLEARLGTQLLYRTTRHVTLTDTGQLYLQHCRQLLDSLGEAERAVSQHLSTPQGSLKVTAPLAYGESHIAPLLLQFGQRYPALDIKLQLSNELLDLVHDGYDLAIRIGQLPDSSLIARRLAGRHLHICAAPAYLAAHGTPHTLAALEQHNCLLGSHEHWFIGEHGKRRPLRVHGRLRCNSGHALTQAALAGHGIVQLPDYYVAAHLASGALQPLLTAWQPPEEGIWALYPHKRQLSPKIRMLVDFLADKLGQPAATGV</sequence>
<dbReference type="RefSeq" id="WP_272750719.1">
    <property type="nucleotide sequence ID" value="NZ_JAQQLF010000004.1"/>
</dbReference>
<dbReference type="Proteomes" id="UP001219956">
    <property type="component" value="Unassembled WGS sequence"/>
</dbReference>
<evidence type="ECO:0000256" key="3">
    <source>
        <dbReference type="ARBA" id="ARBA00023125"/>
    </source>
</evidence>
<dbReference type="InterPro" id="IPR058163">
    <property type="entry name" value="LysR-type_TF_proteobact-type"/>
</dbReference>
<comment type="similarity">
    <text evidence="1">Belongs to the LysR transcriptional regulatory family.</text>
</comment>
<dbReference type="InterPro" id="IPR036390">
    <property type="entry name" value="WH_DNA-bd_sf"/>
</dbReference>
<gene>
    <name evidence="6" type="ORF">PQU95_03530</name>
</gene>
<dbReference type="Gene3D" id="1.10.10.10">
    <property type="entry name" value="Winged helix-like DNA-binding domain superfamily/Winged helix DNA-binding domain"/>
    <property type="match status" value="1"/>
</dbReference>
<comment type="caution">
    <text evidence="6">The sequence shown here is derived from an EMBL/GenBank/DDBJ whole genome shotgun (WGS) entry which is preliminary data.</text>
</comment>
<keyword evidence="3" id="KW-0238">DNA-binding</keyword>
<evidence type="ECO:0000256" key="1">
    <source>
        <dbReference type="ARBA" id="ARBA00009437"/>
    </source>
</evidence>
<keyword evidence="4" id="KW-0804">Transcription</keyword>
<evidence type="ECO:0000313" key="6">
    <source>
        <dbReference type="EMBL" id="MDC7716292.1"/>
    </source>
</evidence>
<dbReference type="Gene3D" id="3.40.190.290">
    <property type="match status" value="1"/>
</dbReference>
<dbReference type="Pfam" id="PF03466">
    <property type="entry name" value="LysR_substrate"/>
    <property type="match status" value="1"/>
</dbReference>
<dbReference type="InterPro" id="IPR005119">
    <property type="entry name" value="LysR_subst-bd"/>
</dbReference>
<keyword evidence="7" id="KW-1185">Reference proteome</keyword>
<feature type="domain" description="HTH lysR-type" evidence="5">
    <location>
        <begin position="10"/>
        <end position="59"/>
    </location>
</feature>
<evidence type="ECO:0000313" key="7">
    <source>
        <dbReference type="Proteomes" id="UP001219956"/>
    </source>
</evidence>
<dbReference type="SUPFAM" id="SSF53850">
    <property type="entry name" value="Periplasmic binding protein-like II"/>
    <property type="match status" value="1"/>
</dbReference>
<accession>A0ABT5IUP0</accession>
<dbReference type="EMBL" id="JAQQLF010000004">
    <property type="protein sequence ID" value="MDC7716292.1"/>
    <property type="molecule type" value="Genomic_DNA"/>
</dbReference>
<dbReference type="PANTHER" id="PTHR30537">
    <property type="entry name" value="HTH-TYPE TRANSCRIPTIONAL REGULATOR"/>
    <property type="match status" value="1"/>
</dbReference>
<protein>
    <submittedName>
        <fullName evidence="6">LysR substrate-binding domain-containing protein</fullName>
    </submittedName>
</protein>
<reference evidence="6 7" key="1">
    <citation type="submission" date="2023-01" db="EMBL/GenBank/DDBJ databases">
        <title>Novel species of the genus Vogesella isolated from rivers.</title>
        <authorList>
            <person name="Lu H."/>
        </authorList>
    </citation>
    <scope>NUCLEOTIDE SEQUENCE [LARGE SCALE GENOMIC DNA]</scope>
    <source>
        <strain evidence="6 7">DC21W</strain>
    </source>
</reference>
<dbReference type="InterPro" id="IPR036388">
    <property type="entry name" value="WH-like_DNA-bd_sf"/>
</dbReference>
<dbReference type="PROSITE" id="PS50931">
    <property type="entry name" value="HTH_LYSR"/>
    <property type="match status" value="1"/>
</dbReference>
<evidence type="ECO:0000259" key="5">
    <source>
        <dbReference type="PROSITE" id="PS50931"/>
    </source>
</evidence>
<dbReference type="PANTHER" id="PTHR30537:SF10">
    <property type="entry name" value="TRANSCRIPTIONAL REGULATOR-RELATED"/>
    <property type="match status" value="1"/>
</dbReference>
<keyword evidence="2" id="KW-0805">Transcription regulation</keyword>
<evidence type="ECO:0000256" key="4">
    <source>
        <dbReference type="ARBA" id="ARBA00023163"/>
    </source>
</evidence>
<proteinExistence type="inferred from homology"/>
<dbReference type="InterPro" id="IPR000847">
    <property type="entry name" value="LysR_HTH_N"/>
</dbReference>
<name>A0ABT5IUP0_9NEIS</name>
<evidence type="ECO:0000256" key="2">
    <source>
        <dbReference type="ARBA" id="ARBA00023015"/>
    </source>
</evidence>
<dbReference type="Pfam" id="PF00126">
    <property type="entry name" value="HTH_1"/>
    <property type="match status" value="1"/>
</dbReference>
<dbReference type="SUPFAM" id="SSF46785">
    <property type="entry name" value="Winged helix' DNA-binding domain"/>
    <property type="match status" value="1"/>
</dbReference>
<organism evidence="6 7">
    <name type="scientific">Vogesella aquatica</name>
    <dbReference type="NCBI Taxonomy" id="2984206"/>
    <lineage>
        <taxon>Bacteria</taxon>
        <taxon>Pseudomonadati</taxon>
        <taxon>Pseudomonadota</taxon>
        <taxon>Betaproteobacteria</taxon>
        <taxon>Neisseriales</taxon>
        <taxon>Chromobacteriaceae</taxon>
        <taxon>Vogesella</taxon>
    </lineage>
</organism>